<dbReference type="Proteomes" id="UP000637643">
    <property type="component" value="Unassembled WGS sequence"/>
</dbReference>
<dbReference type="AlphaFoldDB" id="A0A917FDT6"/>
<feature type="transmembrane region" description="Helical" evidence="1">
    <location>
        <begin position="117"/>
        <end position="139"/>
    </location>
</feature>
<dbReference type="Pfam" id="PF12679">
    <property type="entry name" value="ABC2_membrane_2"/>
    <property type="match status" value="1"/>
</dbReference>
<evidence type="ECO:0000313" key="3">
    <source>
        <dbReference type="Proteomes" id="UP000637643"/>
    </source>
</evidence>
<protein>
    <submittedName>
        <fullName evidence="2">ABC transporter permease</fullName>
    </submittedName>
</protein>
<keyword evidence="1" id="KW-0472">Membrane</keyword>
<evidence type="ECO:0000313" key="2">
    <source>
        <dbReference type="EMBL" id="GGF68426.1"/>
    </source>
</evidence>
<dbReference type="GO" id="GO:0005886">
    <property type="term" value="C:plasma membrane"/>
    <property type="evidence" value="ECO:0007669"/>
    <property type="project" value="UniProtKB-SubCell"/>
</dbReference>
<reference evidence="2" key="1">
    <citation type="journal article" date="2014" name="Int. J. Syst. Evol. Microbiol.">
        <title>Complete genome sequence of Corynebacterium casei LMG S-19264T (=DSM 44701T), isolated from a smear-ripened cheese.</title>
        <authorList>
            <consortium name="US DOE Joint Genome Institute (JGI-PGF)"/>
            <person name="Walter F."/>
            <person name="Albersmeier A."/>
            <person name="Kalinowski J."/>
            <person name="Ruckert C."/>
        </authorList>
    </citation>
    <scope>NUCLEOTIDE SEQUENCE</scope>
    <source>
        <strain evidence="2">CGMCC 1.16134</strain>
    </source>
</reference>
<feature type="transmembrane region" description="Helical" evidence="1">
    <location>
        <begin position="63"/>
        <end position="84"/>
    </location>
</feature>
<sequence>MSIIMSMTWKEMLRKRVMLLTLIMTFVFLGAFWFVAGTIGSRGMHQGNALARGEQLLVDFANGSIILSLGFFFGSFVLAFLAIFSSFSAISGEAEQGVMQALLPRPLPRWKWYLGRWLGYVTLGVLYALLLFIAILLITESHASIPNDPQAWFTSFLLFASTVPLLITISMLGSGFFTALGNGVFMTMLYGAGWLGSMIDKLSSSLKLETEALNSLQMLTGLISLLIPADGLQRRMLAELFSLDDMGNLMNSMGTSMFGLNDFSNLPSNSFVIYAAVYMIVLFLVGMLRFQRKDL</sequence>
<accession>A0A917FDT6</accession>
<reference evidence="2" key="2">
    <citation type="submission" date="2020-09" db="EMBL/GenBank/DDBJ databases">
        <authorList>
            <person name="Sun Q."/>
            <person name="Zhou Y."/>
        </authorList>
    </citation>
    <scope>NUCLEOTIDE SEQUENCE</scope>
    <source>
        <strain evidence="2">CGMCC 1.16134</strain>
    </source>
</reference>
<dbReference type="RefSeq" id="WP_189022883.1">
    <property type="nucleotide sequence ID" value="NZ_BMKR01000004.1"/>
</dbReference>
<keyword evidence="1" id="KW-1133">Transmembrane helix</keyword>
<evidence type="ECO:0000256" key="1">
    <source>
        <dbReference type="SAM" id="Phobius"/>
    </source>
</evidence>
<dbReference type="GO" id="GO:0140359">
    <property type="term" value="F:ABC-type transporter activity"/>
    <property type="evidence" value="ECO:0007669"/>
    <property type="project" value="InterPro"/>
</dbReference>
<proteinExistence type="predicted"/>
<keyword evidence="3" id="KW-1185">Reference proteome</keyword>
<feature type="transmembrane region" description="Helical" evidence="1">
    <location>
        <begin position="271"/>
        <end position="290"/>
    </location>
</feature>
<dbReference type="PANTHER" id="PTHR43471">
    <property type="entry name" value="ABC TRANSPORTER PERMEASE"/>
    <property type="match status" value="1"/>
</dbReference>
<keyword evidence="1" id="KW-0812">Transmembrane</keyword>
<feature type="transmembrane region" description="Helical" evidence="1">
    <location>
        <begin position="151"/>
        <end position="172"/>
    </location>
</feature>
<dbReference type="EMBL" id="BMKR01000004">
    <property type="protein sequence ID" value="GGF68426.1"/>
    <property type="molecule type" value="Genomic_DNA"/>
</dbReference>
<comment type="caution">
    <text evidence="2">The sequence shown here is derived from an EMBL/GenBank/DDBJ whole genome shotgun (WGS) entry which is preliminary data.</text>
</comment>
<gene>
    <name evidence="2" type="ORF">GCM10010912_11820</name>
</gene>
<feature type="transmembrane region" description="Helical" evidence="1">
    <location>
        <begin position="179"/>
        <end position="199"/>
    </location>
</feature>
<organism evidence="2 3">
    <name type="scientific">Paenibacillus albidus</name>
    <dbReference type="NCBI Taxonomy" id="2041023"/>
    <lineage>
        <taxon>Bacteria</taxon>
        <taxon>Bacillati</taxon>
        <taxon>Bacillota</taxon>
        <taxon>Bacilli</taxon>
        <taxon>Bacillales</taxon>
        <taxon>Paenibacillaceae</taxon>
        <taxon>Paenibacillus</taxon>
    </lineage>
</organism>
<name>A0A917FDT6_9BACL</name>